<protein>
    <recommendedName>
        <fullName evidence="8">Prenyltransferase alpha-alpha toroid domain-containing protein</fullName>
    </recommendedName>
</protein>
<dbReference type="GO" id="GO:0004662">
    <property type="term" value="F:CAAX-protein geranylgeranyltransferase activity"/>
    <property type="evidence" value="ECO:0007669"/>
    <property type="project" value="TreeGrafter"/>
</dbReference>
<dbReference type="GO" id="GO:0046872">
    <property type="term" value="F:metal ion binding"/>
    <property type="evidence" value="ECO:0007669"/>
    <property type="project" value="UniProtKB-KW"/>
</dbReference>
<feature type="domain" description="Prenyltransferase alpha-alpha toroid" evidence="8">
    <location>
        <begin position="13"/>
        <end position="370"/>
    </location>
</feature>
<evidence type="ECO:0000256" key="2">
    <source>
        <dbReference type="ARBA" id="ARBA00010497"/>
    </source>
</evidence>
<keyword evidence="5" id="KW-0479">Metal-binding</keyword>
<keyword evidence="3" id="KW-0637">Prenyltransferase</keyword>
<dbReference type="Gene3D" id="1.50.10.20">
    <property type="match status" value="1"/>
</dbReference>
<evidence type="ECO:0000256" key="1">
    <source>
        <dbReference type="ARBA" id="ARBA00001947"/>
    </source>
</evidence>
<reference evidence="9" key="1">
    <citation type="submission" date="2024-06" db="EMBL/GenBank/DDBJ databases">
        <authorList>
            <person name="Liu X."/>
            <person name="Lenzi L."/>
            <person name="Haldenby T S."/>
            <person name="Uol C."/>
        </authorList>
    </citation>
    <scope>NUCLEOTIDE SEQUENCE</scope>
</reference>
<keyword evidence="7" id="KW-0862">Zinc</keyword>
<keyword evidence="4" id="KW-0808">Transferase</keyword>
<dbReference type="GO" id="GO:0005953">
    <property type="term" value="C:CAAX-protein geranylgeranyltransferase complex"/>
    <property type="evidence" value="ECO:0007669"/>
    <property type="project" value="TreeGrafter"/>
</dbReference>
<gene>
    <name evidence="9" type="ORF">CDAUBV1_LOCUS630</name>
</gene>
<dbReference type="Pfam" id="PF00432">
    <property type="entry name" value="Prenyltrans"/>
    <property type="match status" value="1"/>
</dbReference>
<dbReference type="InterPro" id="IPR045089">
    <property type="entry name" value="PGGT1B-like"/>
</dbReference>
<accession>A0AAV2T207</accession>
<evidence type="ECO:0000313" key="9">
    <source>
        <dbReference type="EMBL" id="CAL5129592.1"/>
    </source>
</evidence>
<organism evidence="9 10">
    <name type="scientific">Calicophoron daubneyi</name>
    <name type="common">Rumen fluke</name>
    <name type="synonym">Paramphistomum daubneyi</name>
    <dbReference type="NCBI Taxonomy" id="300641"/>
    <lineage>
        <taxon>Eukaryota</taxon>
        <taxon>Metazoa</taxon>
        <taxon>Spiralia</taxon>
        <taxon>Lophotrochozoa</taxon>
        <taxon>Platyhelminthes</taxon>
        <taxon>Trematoda</taxon>
        <taxon>Digenea</taxon>
        <taxon>Plagiorchiida</taxon>
        <taxon>Pronocephalata</taxon>
        <taxon>Paramphistomoidea</taxon>
        <taxon>Paramphistomidae</taxon>
        <taxon>Calicophoron</taxon>
    </lineage>
</organism>
<comment type="caution">
    <text evidence="9">The sequence shown here is derived from an EMBL/GenBank/DDBJ whole genome shotgun (WGS) entry which is preliminary data.</text>
</comment>
<evidence type="ECO:0000259" key="8">
    <source>
        <dbReference type="Pfam" id="PF00432"/>
    </source>
</evidence>
<dbReference type="SUPFAM" id="SSF48239">
    <property type="entry name" value="Terpenoid cyclases/Protein prenyltransferases"/>
    <property type="match status" value="1"/>
</dbReference>
<dbReference type="PANTHER" id="PTHR11774">
    <property type="entry name" value="GERANYLGERANYL TRANSFERASE TYPE BETA SUBUNIT"/>
    <property type="match status" value="1"/>
</dbReference>
<evidence type="ECO:0000256" key="7">
    <source>
        <dbReference type="ARBA" id="ARBA00022833"/>
    </source>
</evidence>
<dbReference type="AlphaFoldDB" id="A0AAV2T207"/>
<comment type="cofactor">
    <cofactor evidence="1">
        <name>Zn(2+)</name>
        <dbReference type="ChEBI" id="CHEBI:29105"/>
    </cofactor>
</comment>
<evidence type="ECO:0000313" key="10">
    <source>
        <dbReference type="Proteomes" id="UP001497525"/>
    </source>
</evidence>
<dbReference type="EMBL" id="CAXLJL010000002">
    <property type="protein sequence ID" value="CAL5129592.1"/>
    <property type="molecule type" value="Genomic_DNA"/>
</dbReference>
<dbReference type="PANTHER" id="PTHR11774:SF4">
    <property type="entry name" value="GERANYLGERANYL TRANSFERASE TYPE-1 SUBUNIT BETA"/>
    <property type="match status" value="1"/>
</dbReference>
<proteinExistence type="inferred from homology"/>
<name>A0AAV2T207_CALDB</name>
<dbReference type="Proteomes" id="UP001497525">
    <property type="component" value="Unassembled WGS sequence"/>
</dbReference>
<keyword evidence="6" id="KW-0677">Repeat</keyword>
<dbReference type="InterPro" id="IPR008930">
    <property type="entry name" value="Terpenoid_cyclase/PrenylTrfase"/>
</dbReference>
<sequence length="407" mass="45063">MIANPQMSPLLGKLTKYLRRLTGILPEAMTSLDSNRLVLLFFDVESLEILRMKPDVDVSELIDWIYSYHIKSADGTNPNCCGFRGSMDSGLRTGGMSKDAPYDFSHVTMVYAALCTLITLGDDLSRLDKQGTVAGIVALQCPDEPGLFQAGLFCPERDMRFVFSAVASCYILDSLSSLDTEAIVGFIGRSLTHDGGFAQLPGLEAHAGATYCALASLACLNRLESFLPASSRARERLVKWLLSLQDKGFHGRPHKPDDTCYTYWVCASLKLLGCEKFVDQDRLLQFVSSAWDECVGGIRKIPDPSYPSDPLHTFLCLSGLACLKPSESATSDLSLEDLRATLHESVAGAIGDDDKQDSEERVELFRSLLANVMHQIHPELNVTEPTFRRIQELHRKWRGIDATKRES</sequence>
<dbReference type="InterPro" id="IPR001330">
    <property type="entry name" value="Prenyltrans"/>
</dbReference>
<evidence type="ECO:0000256" key="3">
    <source>
        <dbReference type="ARBA" id="ARBA00022602"/>
    </source>
</evidence>
<evidence type="ECO:0000256" key="5">
    <source>
        <dbReference type="ARBA" id="ARBA00022723"/>
    </source>
</evidence>
<comment type="similarity">
    <text evidence="2">Belongs to the protein prenyltransferase subunit beta family.</text>
</comment>
<evidence type="ECO:0000256" key="4">
    <source>
        <dbReference type="ARBA" id="ARBA00022679"/>
    </source>
</evidence>
<evidence type="ECO:0000256" key="6">
    <source>
        <dbReference type="ARBA" id="ARBA00022737"/>
    </source>
</evidence>